<evidence type="ECO:0000256" key="1">
    <source>
        <dbReference type="SAM" id="MobiDB-lite"/>
    </source>
</evidence>
<sequence length="132" mass="14805">MAATRTWKNSSRLDEKMEQNLTRSSNGIPGSVAMRRTRSLKSSQLSSRLMMLRGRPLGVGSLTMRTVDTAESGSSGRFTENSPVSIDPLDGERDQRPLEAFSMSDSSKPRSHSTEMFSRSPSRMMRSRFRLN</sequence>
<dbReference type="EMBL" id="CAEZTS010000286">
    <property type="protein sequence ID" value="CAB4599355.1"/>
    <property type="molecule type" value="Genomic_DNA"/>
</dbReference>
<feature type="region of interest" description="Disordered" evidence="1">
    <location>
        <begin position="1"/>
        <end position="34"/>
    </location>
</feature>
<gene>
    <name evidence="2" type="ORF">UFOPK1722_02107</name>
</gene>
<protein>
    <submittedName>
        <fullName evidence="2">Unannotated protein</fullName>
    </submittedName>
</protein>
<proteinExistence type="predicted"/>
<feature type="compositionally biased region" description="Polar residues" evidence="1">
    <location>
        <begin position="1"/>
        <end position="10"/>
    </location>
</feature>
<reference evidence="2" key="1">
    <citation type="submission" date="2020-05" db="EMBL/GenBank/DDBJ databases">
        <authorList>
            <person name="Chiriac C."/>
            <person name="Salcher M."/>
            <person name="Ghai R."/>
            <person name="Kavagutti S V."/>
        </authorList>
    </citation>
    <scope>NUCLEOTIDE SEQUENCE</scope>
</reference>
<name>A0A6J6GKC9_9ZZZZ</name>
<evidence type="ECO:0000313" key="2">
    <source>
        <dbReference type="EMBL" id="CAB4599355.1"/>
    </source>
</evidence>
<feature type="compositionally biased region" description="Polar residues" evidence="1">
    <location>
        <begin position="69"/>
        <end position="84"/>
    </location>
</feature>
<feature type="region of interest" description="Disordered" evidence="1">
    <location>
        <begin position="69"/>
        <end position="132"/>
    </location>
</feature>
<accession>A0A6J6GKC9</accession>
<feature type="compositionally biased region" description="Polar residues" evidence="1">
    <location>
        <begin position="19"/>
        <end position="28"/>
    </location>
</feature>
<dbReference type="AlphaFoldDB" id="A0A6J6GKC9"/>
<organism evidence="2">
    <name type="scientific">freshwater metagenome</name>
    <dbReference type="NCBI Taxonomy" id="449393"/>
    <lineage>
        <taxon>unclassified sequences</taxon>
        <taxon>metagenomes</taxon>
        <taxon>ecological metagenomes</taxon>
    </lineage>
</organism>